<dbReference type="PROSITE" id="PS00223">
    <property type="entry name" value="ANNEXIN_1"/>
    <property type="match status" value="2"/>
</dbReference>
<dbReference type="GO" id="GO:0012506">
    <property type="term" value="C:vesicle membrane"/>
    <property type="evidence" value="ECO:0007669"/>
    <property type="project" value="TreeGrafter"/>
</dbReference>
<feature type="region of interest" description="Disordered" evidence="13">
    <location>
        <begin position="82"/>
        <end position="108"/>
    </location>
</feature>
<dbReference type="Pfam" id="PF00191">
    <property type="entry name" value="Annexin"/>
    <property type="match status" value="4"/>
</dbReference>
<keyword evidence="7 12" id="KW-0041">Annexin</keyword>
<dbReference type="Proteomes" id="UP000663836">
    <property type="component" value="Unassembled WGS sequence"/>
</dbReference>
<dbReference type="InterPro" id="IPR037104">
    <property type="entry name" value="Annexin_sf"/>
</dbReference>
<proteinExistence type="inferred from homology"/>
<dbReference type="EMBL" id="CAJNOT010001218">
    <property type="protein sequence ID" value="CAF1165998.1"/>
    <property type="molecule type" value="Genomic_DNA"/>
</dbReference>
<evidence type="ECO:0000256" key="10">
    <source>
        <dbReference type="ARBA" id="ARBA00060393"/>
    </source>
</evidence>
<comment type="subcellular location">
    <subcellularLocation>
        <location evidence="1">Host cell</location>
    </subcellularLocation>
    <subcellularLocation>
        <location evidence="2">Secreted</location>
        <location evidence="2">Extracellular exosome</location>
    </subcellularLocation>
    <subcellularLocation>
        <location evidence="10">Tegument</location>
    </subcellularLocation>
</comment>
<dbReference type="PANTHER" id="PTHR10502:SF102">
    <property type="entry name" value="ANNEXIN B11"/>
    <property type="match status" value="1"/>
</dbReference>
<evidence type="ECO:0000256" key="11">
    <source>
        <dbReference type="ARBA" id="ARBA00077076"/>
    </source>
</evidence>
<dbReference type="GO" id="GO:0043657">
    <property type="term" value="C:host cell"/>
    <property type="evidence" value="ECO:0007669"/>
    <property type="project" value="UniProtKB-SubCell"/>
</dbReference>
<comment type="caution">
    <text evidence="14">The sequence shown here is derived from an EMBL/GenBank/DDBJ whole genome shotgun (WGS) entry which is preliminary data.</text>
</comment>
<evidence type="ECO:0000313" key="16">
    <source>
        <dbReference type="Proteomes" id="UP000663864"/>
    </source>
</evidence>
<dbReference type="GO" id="GO:0005509">
    <property type="term" value="F:calcium ion binding"/>
    <property type="evidence" value="ECO:0007669"/>
    <property type="project" value="InterPro"/>
</dbReference>
<gene>
    <name evidence="15" type="ORF">JBS370_LOCUS6527</name>
    <name evidence="14" type="ORF">ZHD862_LOCUS20950</name>
</gene>
<dbReference type="EMBL" id="CAJOBD010000362">
    <property type="protein sequence ID" value="CAF3654173.1"/>
    <property type="molecule type" value="Genomic_DNA"/>
</dbReference>
<evidence type="ECO:0000256" key="2">
    <source>
        <dbReference type="ARBA" id="ARBA00004550"/>
    </source>
</evidence>
<reference evidence="14" key="1">
    <citation type="submission" date="2021-02" db="EMBL/GenBank/DDBJ databases">
        <authorList>
            <person name="Nowell W R."/>
        </authorList>
    </citation>
    <scope>NUCLEOTIDE SEQUENCE</scope>
</reference>
<dbReference type="Proteomes" id="UP000663864">
    <property type="component" value="Unassembled WGS sequence"/>
</dbReference>
<sequence length="507" mass="56853">MSNYPYGNPAGNYPPPYPIGNSGYPNYPPNSGSQLPPPPIPMYGNNQPFASPYGAAAPYMPGNNNYSTTSYSVNQMPSNLYSYGDGSDYRPPPPSGGQMPSSMLNQPAQQYGGFENLQYQQPYSQETPSSSSGGLYPNLSTPATSPNYAEQGIAPSYQPQHQHQSFYPEQQPSSVLASLEQYQGTVFPASNFNIDADCQALSQAMKGAGTNERALIDIIANRSNAQRQQIKLQYKSMYGVDLIKQIAGELSGNFRETITALFEAPTNFDAWSLNQALNGNKEGTLREILLTRTNSEIRAIVELYRRIYNKDLEKEISNRVRGTDFKRLLVSAIQANRDELSPQQIQQARQMGIESIIDRNRARQDADDLYKAGAGKLGTDEKTFNAIFAQRNYYQLRATFEEYQKKYRQDITKVIRSEFSGNIRDAYLVLISCIRDRPSFFAERINNAVRGLGTNDSTLIRVIVTRSEIDLAQIKERYQQMYNRSLAQDVRGDTSGDYKRILLSIIK</sequence>
<evidence type="ECO:0000256" key="7">
    <source>
        <dbReference type="ARBA" id="ARBA00023216"/>
    </source>
</evidence>
<dbReference type="InterPro" id="IPR001464">
    <property type="entry name" value="Annexin"/>
</dbReference>
<feature type="region of interest" description="Disordered" evidence="13">
    <location>
        <begin position="1"/>
        <end position="45"/>
    </location>
</feature>
<name>A0A814TX76_9BILA</name>
<dbReference type="GO" id="GO:0005634">
    <property type="term" value="C:nucleus"/>
    <property type="evidence" value="ECO:0007669"/>
    <property type="project" value="TreeGrafter"/>
</dbReference>
<evidence type="ECO:0000256" key="3">
    <source>
        <dbReference type="ARBA" id="ARBA00007831"/>
    </source>
</evidence>
<evidence type="ECO:0000256" key="1">
    <source>
        <dbReference type="ARBA" id="ARBA00004340"/>
    </source>
</evidence>
<comment type="domain">
    <text evidence="12">A pair of annexin repeats may form one binding site for calcium and phospholipid.</text>
</comment>
<feature type="compositionally biased region" description="Polar residues" evidence="13">
    <location>
        <begin position="122"/>
        <end position="148"/>
    </location>
</feature>
<dbReference type="AlphaFoldDB" id="A0A814TX76"/>
<evidence type="ECO:0000256" key="4">
    <source>
        <dbReference type="ARBA" id="ARBA00022723"/>
    </source>
</evidence>
<dbReference type="GO" id="GO:0005544">
    <property type="term" value="F:calcium-dependent phospholipid binding"/>
    <property type="evidence" value="ECO:0007669"/>
    <property type="project" value="UniProtKB-KW"/>
</dbReference>
<evidence type="ECO:0000313" key="15">
    <source>
        <dbReference type="EMBL" id="CAF3654173.1"/>
    </source>
</evidence>
<feature type="compositionally biased region" description="Low complexity" evidence="13">
    <location>
        <begin position="19"/>
        <end position="34"/>
    </location>
</feature>
<keyword evidence="6 12" id="KW-0106">Calcium</keyword>
<feature type="compositionally biased region" description="Low complexity" evidence="13">
    <location>
        <begin position="1"/>
        <end position="11"/>
    </location>
</feature>
<evidence type="ECO:0000256" key="8">
    <source>
        <dbReference type="ARBA" id="ARBA00023302"/>
    </source>
</evidence>
<dbReference type="PRINTS" id="PR00196">
    <property type="entry name" value="ANNEXIN"/>
</dbReference>
<dbReference type="PANTHER" id="PTHR10502">
    <property type="entry name" value="ANNEXIN"/>
    <property type="match status" value="1"/>
</dbReference>
<keyword evidence="5 12" id="KW-0677">Repeat</keyword>
<dbReference type="InterPro" id="IPR018502">
    <property type="entry name" value="Annexin_repeat"/>
</dbReference>
<comment type="function">
    <text evidence="9">Involved in reproduction of the worm. Involved in host-parasite interaction. Delivered into the host cell by means of parasite exosomes. Binds to acidic phospholipid membranes in a calcium-dependent manner in vitro. Causes aggregation of liposomes in the presence of calcium, but not in its absence. Likely to promote membrane fusion. May provide structural integrity within the tegument.</text>
</comment>
<keyword evidence="8 12" id="KW-0111">Calcium/phospholipid-binding</keyword>
<dbReference type="FunFam" id="1.10.220.10:FF:000005">
    <property type="entry name" value="Annexin"/>
    <property type="match status" value="1"/>
</dbReference>
<evidence type="ECO:0000256" key="12">
    <source>
        <dbReference type="RuleBase" id="RU003540"/>
    </source>
</evidence>
<evidence type="ECO:0000256" key="9">
    <source>
        <dbReference type="ARBA" id="ARBA00059330"/>
    </source>
</evidence>
<dbReference type="Gene3D" id="1.10.220.10">
    <property type="entry name" value="Annexin"/>
    <property type="match status" value="4"/>
</dbReference>
<protein>
    <recommendedName>
        <fullName evidence="11 12">Annexin</fullName>
    </recommendedName>
</protein>
<feature type="compositionally biased region" description="Polar residues" evidence="13">
    <location>
        <begin position="157"/>
        <end position="172"/>
    </location>
</feature>
<evidence type="ECO:0000256" key="6">
    <source>
        <dbReference type="ARBA" id="ARBA00022837"/>
    </source>
</evidence>
<dbReference type="GO" id="GO:0005737">
    <property type="term" value="C:cytoplasm"/>
    <property type="evidence" value="ECO:0007669"/>
    <property type="project" value="TreeGrafter"/>
</dbReference>
<evidence type="ECO:0000256" key="13">
    <source>
        <dbReference type="SAM" id="MobiDB-lite"/>
    </source>
</evidence>
<dbReference type="GO" id="GO:0001786">
    <property type="term" value="F:phosphatidylserine binding"/>
    <property type="evidence" value="ECO:0007669"/>
    <property type="project" value="TreeGrafter"/>
</dbReference>
<evidence type="ECO:0000313" key="14">
    <source>
        <dbReference type="EMBL" id="CAF1165998.1"/>
    </source>
</evidence>
<dbReference type="FunFam" id="1.10.220.10:FF:000001">
    <property type="entry name" value="Annexin"/>
    <property type="match status" value="1"/>
</dbReference>
<dbReference type="InterPro" id="IPR018252">
    <property type="entry name" value="Annexin_repeat_CS"/>
</dbReference>
<keyword evidence="4" id="KW-0479">Metal-binding</keyword>
<feature type="region of interest" description="Disordered" evidence="13">
    <location>
        <begin position="122"/>
        <end position="172"/>
    </location>
</feature>
<dbReference type="GO" id="GO:0005886">
    <property type="term" value="C:plasma membrane"/>
    <property type="evidence" value="ECO:0007669"/>
    <property type="project" value="TreeGrafter"/>
</dbReference>
<dbReference type="SUPFAM" id="SSF47874">
    <property type="entry name" value="Annexin"/>
    <property type="match status" value="1"/>
</dbReference>
<comment type="similarity">
    <text evidence="3 12">Belongs to the annexin family.</text>
</comment>
<evidence type="ECO:0000256" key="5">
    <source>
        <dbReference type="ARBA" id="ARBA00022737"/>
    </source>
</evidence>
<dbReference type="SMART" id="SM00335">
    <property type="entry name" value="ANX"/>
    <property type="match status" value="4"/>
</dbReference>
<accession>A0A814TX76</accession>
<dbReference type="PROSITE" id="PS51897">
    <property type="entry name" value="ANNEXIN_2"/>
    <property type="match status" value="4"/>
</dbReference>
<dbReference type="GO" id="GO:0005576">
    <property type="term" value="C:extracellular region"/>
    <property type="evidence" value="ECO:0007669"/>
    <property type="project" value="UniProtKB-SubCell"/>
</dbReference>
<organism evidence="14 16">
    <name type="scientific">Rotaria sordida</name>
    <dbReference type="NCBI Taxonomy" id="392033"/>
    <lineage>
        <taxon>Eukaryota</taxon>
        <taxon>Metazoa</taxon>
        <taxon>Spiralia</taxon>
        <taxon>Gnathifera</taxon>
        <taxon>Rotifera</taxon>
        <taxon>Eurotatoria</taxon>
        <taxon>Bdelloidea</taxon>
        <taxon>Philodinida</taxon>
        <taxon>Philodinidae</taxon>
        <taxon>Rotaria</taxon>
    </lineage>
</organism>
<dbReference type="FunFam" id="1.10.220.10:FF:000002">
    <property type="entry name" value="Annexin"/>
    <property type="match status" value="1"/>
</dbReference>